<keyword evidence="2" id="KW-1185">Reference proteome</keyword>
<dbReference type="Proteomes" id="UP000015105">
    <property type="component" value="Chromosome 6D"/>
</dbReference>
<reference evidence="2" key="2">
    <citation type="journal article" date="2017" name="Nat. Plants">
        <title>The Aegilops tauschii genome reveals multiple impacts of transposons.</title>
        <authorList>
            <person name="Zhao G."/>
            <person name="Zou C."/>
            <person name="Li K."/>
            <person name="Wang K."/>
            <person name="Li T."/>
            <person name="Gao L."/>
            <person name="Zhang X."/>
            <person name="Wang H."/>
            <person name="Yang Z."/>
            <person name="Liu X."/>
            <person name="Jiang W."/>
            <person name="Mao L."/>
            <person name="Kong X."/>
            <person name="Jiao Y."/>
            <person name="Jia J."/>
        </authorList>
    </citation>
    <scope>NUCLEOTIDE SEQUENCE [LARGE SCALE GENOMIC DNA]</scope>
    <source>
        <strain evidence="2">cv. AL8/78</strain>
    </source>
</reference>
<organism evidence="1 2">
    <name type="scientific">Aegilops tauschii subsp. strangulata</name>
    <name type="common">Goatgrass</name>
    <dbReference type="NCBI Taxonomy" id="200361"/>
    <lineage>
        <taxon>Eukaryota</taxon>
        <taxon>Viridiplantae</taxon>
        <taxon>Streptophyta</taxon>
        <taxon>Embryophyta</taxon>
        <taxon>Tracheophyta</taxon>
        <taxon>Spermatophyta</taxon>
        <taxon>Magnoliopsida</taxon>
        <taxon>Liliopsida</taxon>
        <taxon>Poales</taxon>
        <taxon>Poaceae</taxon>
        <taxon>BOP clade</taxon>
        <taxon>Pooideae</taxon>
        <taxon>Triticodae</taxon>
        <taxon>Triticeae</taxon>
        <taxon>Triticinae</taxon>
        <taxon>Aegilops</taxon>
    </lineage>
</organism>
<evidence type="ECO:0000313" key="1">
    <source>
        <dbReference type="EnsemblPlants" id="AET6Gv20200200.1"/>
    </source>
</evidence>
<dbReference type="AlphaFoldDB" id="A0A453N3I3"/>
<dbReference type="STRING" id="200361.A0A453N3I3"/>
<name>A0A453N3I3_AEGTS</name>
<reference evidence="1" key="5">
    <citation type="journal article" date="2021" name="G3 (Bethesda)">
        <title>Aegilops tauschii genome assembly Aet v5.0 features greater sequence contiguity and improved annotation.</title>
        <authorList>
            <person name="Wang L."/>
            <person name="Zhu T."/>
            <person name="Rodriguez J.C."/>
            <person name="Deal K.R."/>
            <person name="Dubcovsky J."/>
            <person name="McGuire P.E."/>
            <person name="Lux T."/>
            <person name="Spannagl M."/>
            <person name="Mayer K.F.X."/>
            <person name="Baldrich P."/>
            <person name="Meyers B.C."/>
            <person name="Huo N."/>
            <person name="Gu Y.Q."/>
            <person name="Zhou H."/>
            <person name="Devos K.M."/>
            <person name="Bennetzen J.L."/>
            <person name="Unver T."/>
            <person name="Budak H."/>
            <person name="Gulick P.J."/>
            <person name="Galiba G."/>
            <person name="Kalapos B."/>
            <person name="Nelson D.R."/>
            <person name="Li P."/>
            <person name="You F.M."/>
            <person name="Luo M.C."/>
            <person name="Dvorak J."/>
        </authorList>
    </citation>
    <scope>NUCLEOTIDE SEQUENCE [LARGE SCALE GENOMIC DNA]</scope>
    <source>
        <strain evidence="1">cv. AL8/78</strain>
    </source>
</reference>
<dbReference type="Gramene" id="AET6Gv20200200.1">
    <property type="protein sequence ID" value="AET6Gv20200200.1"/>
    <property type="gene ID" value="AET6Gv20200200"/>
</dbReference>
<reference evidence="1" key="3">
    <citation type="journal article" date="2017" name="Nature">
        <title>Genome sequence of the progenitor of the wheat D genome Aegilops tauschii.</title>
        <authorList>
            <person name="Luo M.C."/>
            <person name="Gu Y.Q."/>
            <person name="Puiu D."/>
            <person name="Wang H."/>
            <person name="Twardziok S.O."/>
            <person name="Deal K.R."/>
            <person name="Huo N."/>
            <person name="Zhu T."/>
            <person name="Wang L."/>
            <person name="Wang Y."/>
            <person name="McGuire P.E."/>
            <person name="Liu S."/>
            <person name="Long H."/>
            <person name="Ramasamy R.K."/>
            <person name="Rodriguez J.C."/>
            <person name="Van S.L."/>
            <person name="Yuan L."/>
            <person name="Wang Z."/>
            <person name="Xia Z."/>
            <person name="Xiao L."/>
            <person name="Anderson O.D."/>
            <person name="Ouyang S."/>
            <person name="Liang Y."/>
            <person name="Zimin A.V."/>
            <person name="Pertea G."/>
            <person name="Qi P."/>
            <person name="Bennetzen J.L."/>
            <person name="Dai X."/>
            <person name="Dawson M.W."/>
            <person name="Muller H.G."/>
            <person name="Kugler K."/>
            <person name="Rivarola-Duarte L."/>
            <person name="Spannagl M."/>
            <person name="Mayer K.F.X."/>
            <person name="Lu F.H."/>
            <person name="Bevan M.W."/>
            <person name="Leroy P."/>
            <person name="Li P."/>
            <person name="You F.M."/>
            <person name="Sun Q."/>
            <person name="Liu Z."/>
            <person name="Lyons E."/>
            <person name="Wicker T."/>
            <person name="Salzberg S.L."/>
            <person name="Devos K.M."/>
            <person name="Dvorak J."/>
        </authorList>
    </citation>
    <scope>NUCLEOTIDE SEQUENCE [LARGE SCALE GENOMIC DNA]</scope>
    <source>
        <strain evidence="1">cv. AL8/78</strain>
    </source>
</reference>
<protein>
    <submittedName>
        <fullName evidence="1">Uncharacterized protein</fullName>
    </submittedName>
</protein>
<dbReference type="EnsemblPlants" id="AET6Gv20200200.1">
    <property type="protein sequence ID" value="AET6Gv20200200.1"/>
    <property type="gene ID" value="AET6Gv20200200"/>
</dbReference>
<accession>A0A453N3I3</accession>
<reference evidence="2" key="1">
    <citation type="journal article" date="2014" name="Science">
        <title>Ancient hybridizations among the ancestral genomes of bread wheat.</title>
        <authorList>
            <consortium name="International Wheat Genome Sequencing Consortium,"/>
            <person name="Marcussen T."/>
            <person name="Sandve S.R."/>
            <person name="Heier L."/>
            <person name="Spannagl M."/>
            <person name="Pfeifer M."/>
            <person name="Jakobsen K.S."/>
            <person name="Wulff B.B."/>
            <person name="Steuernagel B."/>
            <person name="Mayer K.F."/>
            <person name="Olsen O.A."/>
        </authorList>
    </citation>
    <scope>NUCLEOTIDE SEQUENCE [LARGE SCALE GENOMIC DNA]</scope>
    <source>
        <strain evidence="2">cv. AL8/78</strain>
    </source>
</reference>
<proteinExistence type="predicted"/>
<reference evidence="1" key="4">
    <citation type="submission" date="2019-03" db="UniProtKB">
        <authorList>
            <consortium name="EnsemblPlants"/>
        </authorList>
    </citation>
    <scope>IDENTIFICATION</scope>
</reference>
<evidence type="ECO:0000313" key="2">
    <source>
        <dbReference type="Proteomes" id="UP000015105"/>
    </source>
</evidence>
<sequence length="140" mass="15228">TASSFLTGVCRLQPLGMEAVAERAKSTALSKYPSARAVDVAIRQAAPEHLLLAGTSDRILLAAVKTTSFHHAGYGWLELGRVDLATACFEKITLLVFPAAAEEERSILLDLDLARRPTRTIRPSPSRCFSRMPESSSLLF</sequence>